<dbReference type="SUPFAM" id="SSF52540">
    <property type="entry name" value="P-loop containing nucleoside triphosphate hydrolases"/>
    <property type="match status" value="1"/>
</dbReference>
<comment type="caution">
    <text evidence="6">The sequence shown here is derived from an EMBL/GenBank/DDBJ whole genome shotgun (WGS) entry which is preliminary data.</text>
</comment>
<dbReference type="InterPro" id="IPR027417">
    <property type="entry name" value="P-loop_NTPase"/>
</dbReference>
<dbReference type="InterPro" id="IPR050093">
    <property type="entry name" value="ABC_SmlMolc_Importer"/>
</dbReference>
<evidence type="ECO:0000256" key="2">
    <source>
        <dbReference type="ARBA" id="ARBA00022741"/>
    </source>
</evidence>
<dbReference type="SUPFAM" id="SSF50331">
    <property type="entry name" value="MOP-like"/>
    <property type="match status" value="1"/>
</dbReference>
<feature type="domain" description="ABC transporter" evidence="5">
    <location>
        <begin position="4"/>
        <end position="240"/>
    </location>
</feature>
<evidence type="ECO:0000256" key="4">
    <source>
        <dbReference type="SAM" id="MobiDB-lite"/>
    </source>
</evidence>
<dbReference type="PANTHER" id="PTHR42781">
    <property type="entry name" value="SPERMIDINE/PUTRESCINE IMPORT ATP-BINDING PROTEIN POTA"/>
    <property type="match status" value="1"/>
</dbReference>
<feature type="region of interest" description="Disordered" evidence="4">
    <location>
        <begin position="353"/>
        <end position="373"/>
    </location>
</feature>
<evidence type="ECO:0000256" key="1">
    <source>
        <dbReference type="ARBA" id="ARBA00022448"/>
    </source>
</evidence>
<evidence type="ECO:0000256" key="3">
    <source>
        <dbReference type="ARBA" id="ARBA00022840"/>
    </source>
</evidence>
<dbReference type="InterPro" id="IPR013611">
    <property type="entry name" value="Transp-assoc_OB_typ2"/>
</dbReference>
<evidence type="ECO:0000313" key="7">
    <source>
        <dbReference type="Proteomes" id="UP001474181"/>
    </source>
</evidence>
<keyword evidence="2" id="KW-0547">Nucleotide-binding</keyword>
<dbReference type="InterPro" id="IPR017871">
    <property type="entry name" value="ABC_transporter-like_CS"/>
</dbReference>
<reference evidence="6 7" key="1">
    <citation type="submission" date="2024-06" db="EMBL/GenBank/DDBJ databases">
        <title>The Natural Products Discovery Center: Release of the First 8490 Sequenced Strains for Exploring Actinobacteria Biosynthetic Diversity.</title>
        <authorList>
            <person name="Kalkreuter E."/>
            <person name="Kautsar S.A."/>
            <person name="Yang D."/>
            <person name="Bader C.D."/>
            <person name="Teijaro C.N."/>
            <person name="Fluegel L."/>
            <person name="Davis C.M."/>
            <person name="Simpson J.R."/>
            <person name="Lauterbach L."/>
            <person name="Steele A.D."/>
            <person name="Gui C."/>
            <person name="Meng S."/>
            <person name="Li G."/>
            <person name="Viehrig K."/>
            <person name="Ye F."/>
            <person name="Su P."/>
            <person name="Kiefer A.F."/>
            <person name="Nichols A."/>
            <person name="Cepeda A.J."/>
            <person name="Yan W."/>
            <person name="Fan B."/>
            <person name="Jiang Y."/>
            <person name="Adhikari A."/>
            <person name="Zheng C.-J."/>
            <person name="Schuster L."/>
            <person name="Cowan T.M."/>
            <person name="Smanski M.J."/>
            <person name="Chevrette M.G."/>
            <person name="De Carvalho L.P.S."/>
            <person name="Shen B."/>
        </authorList>
    </citation>
    <scope>NUCLEOTIDE SEQUENCE [LARGE SCALE GENOMIC DNA]</scope>
    <source>
        <strain evidence="6 7">NPDC000234</strain>
    </source>
</reference>
<proteinExistence type="predicted"/>
<dbReference type="Pfam" id="PF00005">
    <property type="entry name" value="ABC_tran"/>
    <property type="match status" value="1"/>
</dbReference>
<keyword evidence="3 6" id="KW-0067">ATP-binding</keyword>
<gene>
    <name evidence="6" type="ORF">ABT404_17630</name>
</gene>
<dbReference type="PANTHER" id="PTHR42781:SF4">
    <property type="entry name" value="SPERMIDINE_PUTRESCINE IMPORT ATP-BINDING PROTEIN POTA"/>
    <property type="match status" value="1"/>
</dbReference>
<evidence type="ECO:0000313" key="6">
    <source>
        <dbReference type="EMBL" id="MER7181273.1"/>
    </source>
</evidence>
<evidence type="ECO:0000259" key="5">
    <source>
        <dbReference type="PROSITE" id="PS50893"/>
    </source>
</evidence>
<sequence length="373" mass="40247">MPEISVQRLTRTFGSTRVLDSVDFTVLDGEFVTLLGPSGCGKTTTLMSIAGFQTPDDGTIAHGDRMLFDAAQGHNIPAEQRELGVVFQSYALWPHLTVAQNVAFPLKVRRTDRTEIRRRVGEVLDMVELGHRADAHPHQLSGGQQQRVALARALAHGPSALLLDEPFSNLDAKLRERAREWLGDLQRDLGITTVFVTHDQTEALAMSDRILVMDKGRIVRTGTPEDVYRRPGSRFVAEFLGHCNFLTGTARATGPGTGLLEAPGLTGGILFRTDTPPAPGPVTVAIRPEALTLTAADTATTGWPAHITHTTFLGDHYLHTLQAGPHTLQAHSTHPLPTTVRVTADADAAGLVTDDGIAPEPRHDAPRTASHAV</sequence>
<keyword evidence="7" id="KW-1185">Reference proteome</keyword>
<name>A0ABV1WWX4_9ACTN</name>
<dbReference type="InterPro" id="IPR008995">
    <property type="entry name" value="Mo/tungstate-bd_C_term_dom"/>
</dbReference>
<dbReference type="EMBL" id="JBEPEK010000110">
    <property type="protein sequence ID" value="MER7181273.1"/>
    <property type="molecule type" value="Genomic_DNA"/>
</dbReference>
<dbReference type="InterPro" id="IPR003593">
    <property type="entry name" value="AAA+_ATPase"/>
</dbReference>
<dbReference type="Proteomes" id="UP001474181">
    <property type="component" value="Unassembled WGS sequence"/>
</dbReference>
<keyword evidence="1" id="KW-0813">Transport</keyword>
<accession>A0ABV1WWX4</accession>
<dbReference type="PROSITE" id="PS00211">
    <property type="entry name" value="ABC_TRANSPORTER_1"/>
    <property type="match status" value="1"/>
</dbReference>
<organism evidence="6 7">
    <name type="scientific">Streptomyces hyaluromycini</name>
    <dbReference type="NCBI Taxonomy" id="1377993"/>
    <lineage>
        <taxon>Bacteria</taxon>
        <taxon>Bacillati</taxon>
        <taxon>Actinomycetota</taxon>
        <taxon>Actinomycetes</taxon>
        <taxon>Kitasatosporales</taxon>
        <taxon>Streptomycetaceae</taxon>
        <taxon>Streptomyces</taxon>
    </lineage>
</organism>
<dbReference type="Gene3D" id="2.40.50.100">
    <property type="match status" value="1"/>
</dbReference>
<dbReference type="InterPro" id="IPR003439">
    <property type="entry name" value="ABC_transporter-like_ATP-bd"/>
</dbReference>
<dbReference type="RefSeq" id="WP_350781962.1">
    <property type="nucleotide sequence ID" value="NZ_JBEPEK010000110.1"/>
</dbReference>
<dbReference type="GO" id="GO:0005524">
    <property type="term" value="F:ATP binding"/>
    <property type="evidence" value="ECO:0007669"/>
    <property type="project" value="UniProtKB-KW"/>
</dbReference>
<dbReference type="PROSITE" id="PS50893">
    <property type="entry name" value="ABC_TRANSPORTER_2"/>
    <property type="match status" value="1"/>
</dbReference>
<dbReference type="Pfam" id="PF08402">
    <property type="entry name" value="TOBE_2"/>
    <property type="match status" value="1"/>
</dbReference>
<dbReference type="SMART" id="SM00382">
    <property type="entry name" value="AAA"/>
    <property type="match status" value="1"/>
</dbReference>
<protein>
    <submittedName>
        <fullName evidence="6">ABC transporter ATP-binding protein</fullName>
    </submittedName>
</protein>
<dbReference type="Gene3D" id="3.40.50.300">
    <property type="entry name" value="P-loop containing nucleotide triphosphate hydrolases"/>
    <property type="match status" value="1"/>
</dbReference>